<organism evidence="1 2">
    <name type="scientific">Steinernema glaseri</name>
    <dbReference type="NCBI Taxonomy" id="37863"/>
    <lineage>
        <taxon>Eukaryota</taxon>
        <taxon>Metazoa</taxon>
        <taxon>Ecdysozoa</taxon>
        <taxon>Nematoda</taxon>
        <taxon>Chromadorea</taxon>
        <taxon>Rhabditida</taxon>
        <taxon>Tylenchina</taxon>
        <taxon>Panagrolaimomorpha</taxon>
        <taxon>Strongyloidoidea</taxon>
        <taxon>Steinernematidae</taxon>
        <taxon>Steinernema</taxon>
    </lineage>
</organism>
<dbReference type="Proteomes" id="UP000095287">
    <property type="component" value="Unplaced"/>
</dbReference>
<reference evidence="2" key="1">
    <citation type="submission" date="2016-11" db="UniProtKB">
        <authorList>
            <consortium name="WormBaseParasite"/>
        </authorList>
    </citation>
    <scope>IDENTIFICATION</scope>
</reference>
<dbReference type="AlphaFoldDB" id="A0A1I8A4Z9"/>
<sequence length="273" mass="31327">MDRVPILFIKEVLLQLEQPCHVKEIPQYPSTWGKVASRKVVRKPAELEVYYAANKEPVFFLRTSGPSSPLALEDLEQFALESIAIRKKRYFDDIYTLPYPLTKANIQLLQKHLQRGHPCRLLSVDVNGLPLLKQLCCLAPSRITHIYVKKNQPLPTEVLTQSVERGTLCHLNCAYSINMTQDTFMVLKKFVASKNFDSLILTTFHGSLSEVTFIEGVVDAFLSRPRRQQFNFFASEHYEKLCGLLEEQAKQDKVDVYYSSAFLKLCPISFFTT</sequence>
<proteinExistence type="predicted"/>
<name>A0A1I8A4Z9_9BILA</name>
<accession>A0A1I8A4Z9</accession>
<protein>
    <submittedName>
        <fullName evidence="2">Mitochondrial ribonuclease P protein 1</fullName>
    </submittedName>
</protein>
<evidence type="ECO:0000313" key="1">
    <source>
        <dbReference type="Proteomes" id="UP000095287"/>
    </source>
</evidence>
<dbReference type="WBParaSite" id="L893_g32920.t1">
    <property type="protein sequence ID" value="L893_g32920.t1"/>
    <property type="gene ID" value="L893_g32920"/>
</dbReference>
<keyword evidence="1" id="KW-1185">Reference proteome</keyword>
<evidence type="ECO:0000313" key="2">
    <source>
        <dbReference type="WBParaSite" id="L893_g32920.t1"/>
    </source>
</evidence>